<reference evidence="2 3" key="1">
    <citation type="submission" date="2021-03" db="EMBL/GenBank/DDBJ databases">
        <title>Sequencing the genomes of 1000 actinobacteria strains.</title>
        <authorList>
            <person name="Klenk H.-P."/>
        </authorList>
    </citation>
    <scope>NUCLEOTIDE SEQUENCE [LARGE SCALE GENOMIC DNA]</scope>
    <source>
        <strain evidence="2 3">DSM 24221</strain>
    </source>
</reference>
<keyword evidence="1" id="KW-1133">Transmembrane helix</keyword>
<comment type="caution">
    <text evidence="2">The sequence shown here is derived from an EMBL/GenBank/DDBJ whole genome shotgun (WGS) entry which is preliminary data.</text>
</comment>
<organism evidence="2 3">
    <name type="scientific">Microbacterium amylolyticum</name>
    <dbReference type="NCBI Taxonomy" id="936337"/>
    <lineage>
        <taxon>Bacteria</taxon>
        <taxon>Bacillati</taxon>
        <taxon>Actinomycetota</taxon>
        <taxon>Actinomycetes</taxon>
        <taxon>Micrococcales</taxon>
        <taxon>Microbacteriaceae</taxon>
        <taxon>Microbacterium</taxon>
    </lineage>
</organism>
<evidence type="ECO:0000313" key="2">
    <source>
        <dbReference type="EMBL" id="MBP2437869.1"/>
    </source>
</evidence>
<proteinExistence type="predicted"/>
<keyword evidence="1" id="KW-0812">Transmembrane</keyword>
<feature type="transmembrane region" description="Helical" evidence="1">
    <location>
        <begin position="130"/>
        <end position="150"/>
    </location>
</feature>
<name>A0ABS4ZKR3_9MICO</name>
<gene>
    <name evidence="2" type="ORF">JOF34_002513</name>
</gene>
<evidence type="ECO:0000256" key="1">
    <source>
        <dbReference type="SAM" id="Phobius"/>
    </source>
</evidence>
<feature type="transmembrane region" description="Helical" evidence="1">
    <location>
        <begin position="60"/>
        <end position="78"/>
    </location>
</feature>
<feature type="transmembrane region" description="Helical" evidence="1">
    <location>
        <begin position="99"/>
        <end position="118"/>
    </location>
</feature>
<dbReference type="EMBL" id="JAGIOL010000002">
    <property type="protein sequence ID" value="MBP2437869.1"/>
    <property type="molecule type" value="Genomic_DNA"/>
</dbReference>
<dbReference type="RefSeq" id="WP_210007965.1">
    <property type="nucleotide sequence ID" value="NZ_JAGIOL010000002.1"/>
</dbReference>
<dbReference type="Proteomes" id="UP001519362">
    <property type="component" value="Unassembled WGS sequence"/>
</dbReference>
<keyword evidence="1" id="KW-0472">Membrane</keyword>
<sequence>MDEAEKKRVTAMKNLEREVEPGVFTLTGSIVLTSMILGFFEFSGEVPLFTTWFGIDFESSFMPLLLTSSLFLALVLFVRFGLSGPGPHDHASALRHHVWFAWVGGSVTLAVVVAWNMWESILPKEGWPGLDVVLGVIASGTLIFSAGSAVRERMIERQAWFAAEAMADPRET</sequence>
<protein>
    <submittedName>
        <fullName evidence="2">Uncharacterized membrane protein YdcZ (DUF606 family)</fullName>
    </submittedName>
</protein>
<evidence type="ECO:0000313" key="3">
    <source>
        <dbReference type="Proteomes" id="UP001519362"/>
    </source>
</evidence>
<keyword evidence="3" id="KW-1185">Reference proteome</keyword>
<feature type="transmembrane region" description="Helical" evidence="1">
    <location>
        <begin position="21"/>
        <end position="40"/>
    </location>
</feature>
<accession>A0ABS4ZKR3</accession>